<gene>
    <name evidence="1" type="primary">secM</name>
    <name evidence="1" type="ORF">QJU78_02070</name>
</gene>
<dbReference type="InterPro" id="IPR020508">
    <property type="entry name" value="SecM_small"/>
</dbReference>
<protein>
    <submittedName>
        <fullName evidence="1">SecA translation cis-regulator SecM</fullName>
    </submittedName>
</protein>
<evidence type="ECO:0000313" key="1">
    <source>
        <dbReference type="EMBL" id="MDP8186566.1"/>
    </source>
</evidence>
<name>A0AAW8CG08_9PAST</name>
<dbReference type="Proteomes" id="UP001230466">
    <property type="component" value="Unassembled WGS sequence"/>
</dbReference>
<proteinExistence type="predicted"/>
<evidence type="ECO:0000313" key="2">
    <source>
        <dbReference type="Proteomes" id="UP001230466"/>
    </source>
</evidence>
<accession>A0AAW8CG08</accession>
<dbReference type="EMBL" id="JASAYJ010000003">
    <property type="protein sequence ID" value="MDP8186566.1"/>
    <property type="molecule type" value="Genomic_DNA"/>
</dbReference>
<dbReference type="NCBIfam" id="NF038363">
    <property type="entry name" value="SecM_small"/>
    <property type="match status" value="1"/>
</dbReference>
<sequence>MGLFKHIYKSTRLSHLLLGIVAICVLPSIQTVSSDNQTKSISIQQVIPFYQFASNKRSVLTKNLQHFSQSRNKFIQRLQAVTLIAFFAKKYQFIEIEANPIRAGPIFL</sequence>
<comment type="caution">
    <text evidence="1">The sequence shown here is derived from an EMBL/GenBank/DDBJ whole genome shotgun (WGS) entry which is preliminary data.</text>
</comment>
<reference evidence="1" key="1">
    <citation type="journal article" date="2023" name="Front. Microbiol.">
        <title>Phylogeography and host specificity of Pasteurellaceae pathogenic to sea-farmed fish in the north-east Atlantic.</title>
        <authorList>
            <person name="Gulla S."/>
            <person name="Colquhoun D.J."/>
            <person name="Olsen A.B."/>
            <person name="Spilsberg B."/>
            <person name="Lagesen K."/>
            <person name="Aakesson C.P."/>
            <person name="Strom S."/>
            <person name="Manji F."/>
            <person name="Birkbeck T.H."/>
            <person name="Nilsen H.K."/>
        </authorList>
    </citation>
    <scope>NUCLEOTIDE SEQUENCE</scope>
    <source>
        <strain evidence="1">VIB1234</strain>
    </source>
</reference>
<dbReference type="AlphaFoldDB" id="A0AAW8CG08"/>
<organism evidence="1 2">
    <name type="scientific">Pasteurella atlantica</name>
    <dbReference type="NCBI Taxonomy" id="2827233"/>
    <lineage>
        <taxon>Bacteria</taxon>
        <taxon>Pseudomonadati</taxon>
        <taxon>Pseudomonadota</taxon>
        <taxon>Gammaproteobacteria</taxon>
        <taxon>Pasteurellales</taxon>
        <taxon>Pasteurellaceae</taxon>
        <taxon>Pasteurella</taxon>
    </lineage>
</organism>
<dbReference type="RefSeq" id="WP_211597232.1">
    <property type="nucleotide sequence ID" value="NZ_JAGRQI010000003.1"/>
</dbReference>
<dbReference type="Pfam" id="PF10818">
    <property type="entry name" value="SecM_small"/>
    <property type="match status" value="1"/>
</dbReference>